<sequence length="164" mass="18011">MWVWVWESDVLDGQVHPVPVGGLLADEGVYAVAWGTEPTREEDGVVPIPGRDPRRTGCATAWVTGVVTALVEDGSDRGHIGQRGLLVAGGTPLICRTWRRRREQLRWGDRVTLPCSFELVAGSDWSLVELPDGASADWRVREALRLEGPTGVLDHLLDLEPVSR</sequence>
<dbReference type="EMBL" id="JAGIOB010000001">
    <property type="protein sequence ID" value="MBP2418042.1"/>
    <property type="molecule type" value="Genomic_DNA"/>
</dbReference>
<proteinExistence type="predicted"/>
<dbReference type="RefSeq" id="WP_210057250.1">
    <property type="nucleotide sequence ID" value="NZ_BAAAMH010000010.1"/>
</dbReference>
<name>A0ABS4ZAG4_9ACTN</name>
<evidence type="ECO:0000313" key="2">
    <source>
        <dbReference type="Proteomes" id="UP000758168"/>
    </source>
</evidence>
<dbReference type="Proteomes" id="UP000758168">
    <property type="component" value="Unassembled WGS sequence"/>
</dbReference>
<organism evidence="1 2">
    <name type="scientific">Microlunatus capsulatus</name>
    <dbReference type="NCBI Taxonomy" id="99117"/>
    <lineage>
        <taxon>Bacteria</taxon>
        <taxon>Bacillati</taxon>
        <taxon>Actinomycetota</taxon>
        <taxon>Actinomycetes</taxon>
        <taxon>Propionibacteriales</taxon>
        <taxon>Propionibacteriaceae</taxon>
        <taxon>Microlunatus</taxon>
    </lineage>
</organism>
<reference evidence="1 2" key="1">
    <citation type="submission" date="2021-03" db="EMBL/GenBank/DDBJ databases">
        <title>Sequencing the genomes of 1000 actinobacteria strains.</title>
        <authorList>
            <person name="Klenk H.-P."/>
        </authorList>
    </citation>
    <scope>NUCLEOTIDE SEQUENCE [LARGE SCALE GENOMIC DNA]</scope>
    <source>
        <strain evidence="1 2">DSM 12936</strain>
    </source>
</reference>
<evidence type="ECO:0000313" key="1">
    <source>
        <dbReference type="EMBL" id="MBP2418042.1"/>
    </source>
</evidence>
<gene>
    <name evidence="1" type="ORF">JOF54_002964</name>
</gene>
<keyword evidence="2" id="KW-1185">Reference proteome</keyword>
<accession>A0ABS4ZAG4</accession>
<protein>
    <submittedName>
        <fullName evidence="1">Uncharacterized protein</fullName>
    </submittedName>
</protein>
<comment type="caution">
    <text evidence="1">The sequence shown here is derived from an EMBL/GenBank/DDBJ whole genome shotgun (WGS) entry which is preliminary data.</text>
</comment>